<reference evidence="8" key="2">
    <citation type="journal article" date="2021" name="PeerJ">
        <title>Extensive microbial diversity within the chicken gut microbiome revealed by metagenomics and culture.</title>
        <authorList>
            <person name="Gilroy R."/>
            <person name="Ravi A."/>
            <person name="Getino M."/>
            <person name="Pursley I."/>
            <person name="Horton D.L."/>
            <person name="Alikhan N.F."/>
            <person name="Baker D."/>
            <person name="Gharbi K."/>
            <person name="Hall N."/>
            <person name="Watson M."/>
            <person name="Adriaenssens E.M."/>
            <person name="Foster-Nyarko E."/>
            <person name="Jarju S."/>
            <person name="Secka A."/>
            <person name="Antonio M."/>
            <person name="Oren A."/>
            <person name="Chaudhuri R.R."/>
            <person name="La Ragione R."/>
            <person name="Hildebrand F."/>
            <person name="Pallen M.J."/>
        </authorList>
    </citation>
    <scope>NUCLEOTIDE SEQUENCE</scope>
    <source>
        <strain evidence="8">7463</strain>
    </source>
</reference>
<dbReference type="GO" id="GO:0006364">
    <property type="term" value="P:rRNA processing"/>
    <property type="evidence" value="ECO:0007669"/>
    <property type="project" value="UniProtKB-UniRule"/>
</dbReference>
<dbReference type="SUPFAM" id="SSF55486">
    <property type="entry name" value="Metalloproteases ('zincins'), catalytic domain"/>
    <property type="match status" value="1"/>
</dbReference>
<reference evidence="8" key="1">
    <citation type="submission" date="2020-10" db="EMBL/GenBank/DDBJ databases">
        <authorList>
            <person name="Gilroy R."/>
        </authorList>
    </citation>
    <scope>NUCLEOTIDE SEQUENCE</scope>
    <source>
        <strain evidence="8">7463</strain>
    </source>
</reference>
<dbReference type="InterPro" id="IPR023091">
    <property type="entry name" value="MetalPrtase_cat_dom_sf_prd"/>
</dbReference>
<evidence type="ECO:0000256" key="7">
    <source>
        <dbReference type="HAMAP-Rule" id="MF_00009"/>
    </source>
</evidence>
<dbReference type="Proteomes" id="UP000824083">
    <property type="component" value="Unassembled WGS sequence"/>
</dbReference>
<dbReference type="PROSITE" id="PS01306">
    <property type="entry name" value="UPF0054"/>
    <property type="match status" value="1"/>
</dbReference>
<evidence type="ECO:0000313" key="9">
    <source>
        <dbReference type="Proteomes" id="UP000824083"/>
    </source>
</evidence>
<dbReference type="GO" id="GO:0008270">
    <property type="term" value="F:zinc ion binding"/>
    <property type="evidence" value="ECO:0007669"/>
    <property type="project" value="UniProtKB-UniRule"/>
</dbReference>
<evidence type="ECO:0000256" key="2">
    <source>
        <dbReference type="ARBA" id="ARBA00022722"/>
    </source>
</evidence>
<keyword evidence="3 7" id="KW-0479">Metal-binding</keyword>
<dbReference type="NCBIfam" id="TIGR00043">
    <property type="entry name" value="rRNA maturation RNase YbeY"/>
    <property type="match status" value="1"/>
</dbReference>
<comment type="subcellular location">
    <subcellularLocation>
        <location evidence="7">Cytoplasm</location>
    </subcellularLocation>
</comment>
<dbReference type="PANTHER" id="PTHR46986">
    <property type="entry name" value="ENDORIBONUCLEASE YBEY, CHLOROPLASTIC"/>
    <property type="match status" value="1"/>
</dbReference>
<evidence type="ECO:0000256" key="3">
    <source>
        <dbReference type="ARBA" id="ARBA00022723"/>
    </source>
</evidence>
<comment type="similarity">
    <text evidence="1 7">Belongs to the endoribonuclease YbeY family.</text>
</comment>
<comment type="function">
    <text evidence="7">Single strand-specific metallo-endoribonuclease involved in late-stage 70S ribosome quality control and in maturation of the 3' terminus of the 16S rRNA.</text>
</comment>
<keyword evidence="7" id="KW-0690">Ribosome biogenesis</keyword>
<gene>
    <name evidence="7 8" type="primary">ybeY</name>
    <name evidence="8" type="ORF">IAC56_07075</name>
</gene>
<evidence type="ECO:0000256" key="5">
    <source>
        <dbReference type="ARBA" id="ARBA00022801"/>
    </source>
</evidence>
<keyword evidence="7" id="KW-0698">rRNA processing</keyword>
<keyword evidence="7" id="KW-0963">Cytoplasm</keyword>
<dbReference type="GO" id="GO:0005737">
    <property type="term" value="C:cytoplasm"/>
    <property type="evidence" value="ECO:0007669"/>
    <property type="project" value="UniProtKB-SubCell"/>
</dbReference>
<protein>
    <recommendedName>
        <fullName evidence="7">Endoribonuclease YbeY</fullName>
        <ecNumber evidence="7">3.1.-.-</ecNumber>
    </recommendedName>
</protein>
<evidence type="ECO:0000256" key="4">
    <source>
        <dbReference type="ARBA" id="ARBA00022759"/>
    </source>
</evidence>
<dbReference type="GO" id="GO:0004222">
    <property type="term" value="F:metalloendopeptidase activity"/>
    <property type="evidence" value="ECO:0007669"/>
    <property type="project" value="InterPro"/>
</dbReference>
<dbReference type="PANTHER" id="PTHR46986:SF1">
    <property type="entry name" value="ENDORIBONUCLEASE YBEY, CHLOROPLASTIC"/>
    <property type="match status" value="1"/>
</dbReference>
<keyword evidence="6 7" id="KW-0862">Zinc</keyword>
<comment type="caution">
    <text evidence="8">The sequence shown here is derived from an EMBL/GenBank/DDBJ whole genome shotgun (WGS) entry which is preliminary data.</text>
</comment>
<comment type="cofactor">
    <cofactor evidence="7">
        <name>Zn(2+)</name>
        <dbReference type="ChEBI" id="CHEBI:29105"/>
    </cofactor>
    <text evidence="7">Binds 1 zinc ion.</text>
</comment>
<dbReference type="Pfam" id="PF02130">
    <property type="entry name" value="YbeY"/>
    <property type="match status" value="1"/>
</dbReference>
<keyword evidence="4 7" id="KW-0255">Endonuclease</keyword>
<accession>A0A9D1II75</accession>
<keyword evidence="2 7" id="KW-0540">Nuclease</keyword>
<evidence type="ECO:0000256" key="6">
    <source>
        <dbReference type="ARBA" id="ARBA00022833"/>
    </source>
</evidence>
<dbReference type="GO" id="GO:0004521">
    <property type="term" value="F:RNA endonuclease activity"/>
    <property type="evidence" value="ECO:0007669"/>
    <property type="project" value="UniProtKB-UniRule"/>
</dbReference>
<feature type="binding site" evidence="7">
    <location>
        <position position="107"/>
    </location>
    <ligand>
        <name>Zn(2+)</name>
        <dbReference type="ChEBI" id="CHEBI:29105"/>
        <note>catalytic</note>
    </ligand>
</feature>
<sequence length="160" mass="18757">MSKKKLKLNIFEHGDFKLPSKKKMKKWMEAALEWDAEINVMFVGEEEGREMNAQYRHKDYATNVLTFDYQHEPVAVADLVICVPVLIKEAKNQNKSFEEHLAHLLIHGTLHAQGYDHMEYKEANVMEDKEIGALLSLDFDNPYEDRILLKGKKLKLHFKR</sequence>
<keyword evidence="5 7" id="KW-0378">Hydrolase</keyword>
<name>A0A9D1II75_9BURK</name>
<dbReference type="InterPro" id="IPR002036">
    <property type="entry name" value="YbeY"/>
</dbReference>
<dbReference type="AlphaFoldDB" id="A0A9D1II75"/>
<evidence type="ECO:0000256" key="1">
    <source>
        <dbReference type="ARBA" id="ARBA00010875"/>
    </source>
</evidence>
<dbReference type="Gene3D" id="3.40.390.30">
    <property type="entry name" value="Metalloproteases ('zincins'), catalytic domain"/>
    <property type="match status" value="1"/>
</dbReference>
<dbReference type="InterPro" id="IPR020549">
    <property type="entry name" value="YbeY_CS"/>
</dbReference>
<proteinExistence type="inferred from homology"/>
<evidence type="ECO:0000313" key="8">
    <source>
        <dbReference type="EMBL" id="HIU38015.1"/>
    </source>
</evidence>
<dbReference type="HAMAP" id="MF_00009">
    <property type="entry name" value="Endoribonucl_YbeY"/>
    <property type="match status" value="1"/>
</dbReference>
<feature type="binding site" evidence="7">
    <location>
        <position position="111"/>
    </location>
    <ligand>
        <name>Zn(2+)</name>
        <dbReference type="ChEBI" id="CHEBI:29105"/>
        <note>catalytic</note>
    </ligand>
</feature>
<dbReference type="EMBL" id="DVMY01000105">
    <property type="protein sequence ID" value="HIU38015.1"/>
    <property type="molecule type" value="Genomic_DNA"/>
</dbReference>
<dbReference type="EC" id="3.1.-.-" evidence="7"/>
<organism evidence="8 9">
    <name type="scientific">Candidatus Aphodousia faecigallinarum</name>
    <dbReference type="NCBI Taxonomy" id="2840677"/>
    <lineage>
        <taxon>Bacteria</taxon>
        <taxon>Pseudomonadati</taxon>
        <taxon>Pseudomonadota</taxon>
        <taxon>Betaproteobacteria</taxon>
        <taxon>Burkholderiales</taxon>
        <taxon>Sutterellaceae</taxon>
        <taxon>Sutterellaceae incertae sedis</taxon>
        <taxon>Candidatus Aphodousia</taxon>
    </lineage>
</organism>
<feature type="binding site" evidence="7">
    <location>
        <position position="117"/>
    </location>
    <ligand>
        <name>Zn(2+)</name>
        <dbReference type="ChEBI" id="CHEBI:29105"/>
        <note>catalytic</note>
    </ligand>
</feature>